<dbReference type="InterPro" id="IPR043917">
    <property type="entry name" value="DUF5753"/>
</dbReference>
<protein>
    <submittedName>
        <fullName evidence="2">Transcriptional regulator</fullName>
    </submittedName>
</protein>
<dbReference type="EMBL" id="BSQG01000001">
    <property type="protein sequence ID" value="GLU45716.1"/>
    <property type="molecule type" value="Genomic_DNA"/>
</dbReference>
<dbReference type="Proteomes" id="UP001165092">
    <property type="component" value="Unassembled WGS sequence"/>
</dbReference>
<gene>
    <name evidence="2" type="ORF">Nans01_00670</name>
</gene>
<dbReference type="AlphaFoldDB" id="A0A9W6P231"/>
<evidence type="ECO:0000313" key="2">
    <source>
        <dbReference type="EMBL" id="GLU45716.1"/>
    </source>
</evidence>
<evidence type="ECO:0000259" key="1">
    <source>
        <dbReference type="Pfam" id="PF19054"/>
    </source>
</evidence>
<dbReference type="Pfam" id="PF19054">
    <property type="entry name" value="DUF5753"/>
    <property type="match status" value="1"/>
</dbReference>
<comment type="caution">
    <text evidence="2">The sequence shown here is derived from an EMBL/GenBank/DDBJ whole genome shotgun (WGS) entry which is preliminary data.</text>
</comment>
<keyword evidence="3" id="KW-1185">Reference proteome</keyword>
<sequence length="237" mass="25725">MTIEPAMLSAIERGTRRAKADHAQQIDKALSTGGKLSRLLESLTTNNGSPSWFRDILALEKQATEIDEYDPILIPGLLQVEGYARTILRDGRPGDSDAEIEELVQSRMKRKALLGGGQPPRVLVVLDEMAVRRPVGGHAIMTAQLQNLLDATANSYVVVQVVPFATHRHPGLSGAFRLLRGPEIGEILYLETAIGGSPVDDTDHVANCTHMFGDLRGVALPPDKSREFIADVIKGGF</sequence>
<name>A0A9W6P231_9ACTN</name>
<evidence type="ECO:0000313" key="3">
    <source>
        <dbReference type="Proteomes" id="UP001165092"/>
    </source>
</evidence>
<reference evidence="2" key="1">
    <citation type="submission" date="2023-02" db="EMBL/GenBank/DDBJ databases">
        <title>Nocardiopsis ansamitocini NBRC 112285.</title>
        <authorList>
            <person name="Ichikawa N."/>
            <person name="Sato H."/>
            <person name="Tonouchi N."/>
        </authorList>
    </citation>
    <scope>NUCLEOTIDE SEQUENCE</scope>
    <source>
        <strain evidence="2">NBRC 112285</strain>
    </source>
</reference>
<proteinExistence type="predicted"/>
<organism evidence="2 3">
    <name type="scientific">Nocardiopsis ansamitocini</name>
    <dbReference type="NCBI Taxonomy" id="1670832"/>
    <lineage>
        <taxon>Bacteria</taxon>
        <taxon>Bacillati</taxon>
        <taxon>Actinomycetota</taxon>
        <taxon>Actinomycetes</taxon>
        <taxon>Streptosporangiales</taxon>
        <taxon>Nocardiopsidaceae</taxon>
        <taxon>Nocardiopsis</taxon>
    </lineage>
</organism>
<feature type="domain" description="DUF5753" evidence="1">
    <location>
        <begin position="53"/>
        <end position="230"/>
    </location>
</feature>
<accession>A0A9W6P231</accession>